<evidence type="ECO:0000313" key="5">
    <source>
        <dbReference type="Proteomes" id="UP001501207"/>
    </source>
</evidence>
<reference evidence="5" key="1">
    <citation type="journal article" date="2019" name="Int. J. Syst. Evol. Microbiol.">
        <title>The Global Catalogue of Microorganisms (GCM) 10K type strain sequencing project: providing services to taxonomists for standard genome sequencing and annotation.</title>
        <authorList>
            <consortium name="The Broad Institute Genomics Platform"/>
            <consortium name="The Broad Institute Genome Sequencing Center for Infectious Disease"/>
            <person name="Wu L."/>
            <person name="Ma J."/>
        </authorList>
    </citation>
    <scope>NUCLEOTIDE SEQUENCE [LARGE SCALE GENOMIC DNA]</scope>
    <source>
        <strain evidence="5">JCM 17664</strain>
    </source>
</reference>
<organism evidence="4 5">
    <name type="scientific">Compostibacter hankyongensis</name>
    <dbReference type="NCBI Taxonomy" id="1007089"/>
    <lineage>
        <taxon>Bacteria</taxon>
        <taxon>Pseudomonadati</taxon>
        <taxon>Bacteroidota</taxon>
        <taxon>Chitinophagia</taxon>
        <taxon>Chitinophagales</taxon>
        <taxon>Chitinophagaceae</taxon>
        <taxon>Compostibacter</taxon>
    </lineage>
</organism>
<gene>
    <name evidence="4" type="ORF">GCM10023143_28410</name>
</gene>
<comment type="caution">
    <text evidence="4">The sequence shown here is derived from an EMBL/GenBank/DDBJ whole genome shotgun (WGS) entry which is preliminary data.</text>
</comment>
<comment type="cofactor">
    <cofactor evidence="1">
        <name>Ca(2+)</name>
        <dbReference type="ChEBI" id="CHEBI:29108"/>
    </cofactor>
</comment>
<dbReference type="Pfam" id="PF01263">
    <property type="entry name" value="Aldose_epim"/>
    <property type="match status" value="1"/>
</dbReference>
<name>A0ABP8G386_9BACT</name>
<dbReference type="PANTHER" id="PTHR10091:SF0">
    <property type="entry name" value="GALACTOSE MUTAROTASE"/>
    <property type="match status" value="1"/>
</dbReference>
<dbReference type="Proteomes" id="UP001501207">
    <property type="component" value="Unassembled WGS sequence"/>
</dbReference>
<comment type="subunit">
    <text evidence="2">Monomer.</text>
</comment>
<keyword evidence="3" id="KW-0106">Calcium</keyword>
<proteinExistence type="predicted"/>
<evidence type="ECO:0000313" key="4">
    <source>
        <dbReference type="EMBL" id="GAA4316504.1"/>
    </source>
</evidence>
<dbReference type="SUPFAM" id="SSF74650">
    <property type="entry name" value="Galactose mutarotase-like"/>
    <property type="match status" value="1"/>
</dbReference>
<dbReference type="EMBL" id="BAABFN010000009">
    <property type="protein sequence ID" value="GAA4316504.1"/>
    <property type="molecule type" value="Genomic_DNA"/>
</dbReference>
<evidence type="ECO:0000256" key="1">
    <source>
        <dbReference type="ARBA" id="ARBA00001913"/>
    </source>
</evidence>
<dbReference type="InterPro" id="IPR008183">
    <property type="entry name" value="Aldose_1/G6P_1-epimerase"/>
</dbReference>
<protein>
    <recommendedName>
        <fullName evidence="6">Aldose 1-epimerase</fullName>
    </recommendedName>
</protein>
<evidence type="ECO:0000256" key="2">
    <source>
        <dbReference type="ARBA" id="ARBA00011245"/>
    </source>
</evidence>
<accession>A0ABP8G386</accession>
<dbReference type="CDD" id="cd01081">
    <property type="entry name" value="Aldose_epim"/>
    <property type="match status" value="1"/>
</dbReference>
<keyword evidence="5" id="KW-1185">Reference proteome</keyword>
<evidence type="ECO:0000256" key="3">
    <source>
        <dbReference type="ARBA" id="ARBA00022837"/>
    </source>
</evidence>
<dbReference type="InterPro" id="IPR011013">
    <property type="entry name" value="Gal_mutarotase_sf_dom"/>
</dbReference>
<evidence type="ECO:0008006" key="6">
    <source>
        <dbReference type="Google" id="ProtNLM"/>
    </source>
</evidence>
<dbReference type="PANTHER" id="PTHR10091">
    <property type="entry name" value="ALDOSE-1-EPIMERASE"/>
    <property type="match status" value="1"/>
</dbReference>
<dbReference type="Gene3D" id="2.70.98.10">
    <property type="match status" value="1"/>
</dbReference>
<dbReference type="InterPro" id="IPR014718">
    <property type="entry name" value="GH-type_carb-bd"/>
</dbReference>
<sequence length="328" mass="37295">MAYPMIISMKNMHFSVNYYHRQGLDIWELADAESGCRVQLLPRYGCLWHAWYIPRPGAERLNLIEQYADRQSLEAELGQSFRGARLSPFACRIPEGKYTADGHSYAFSATGKDGSALHGLLYDKPFRVQHTRVSAAGAEVALAYPYRHEDPGYPFDYDCTVIYRLEPGCRLSLSTVVHNRSEVPIPLMDGWHPYFRTGTPVDRMMLQFRADHLLEFDARLVPTGRLLPNKRFGAPETLSGVELDNSFITTPAEGPVAQLYDPEKRIRILFSPGDTYPVLQIYIPPERRSIAIEHLSGPPDAFNNHLYLQRPEPDETVTFTAVYTALQE</sequence>